<dbReference type="AlphaFoldDB" id="A0A2K3L7G1"/>
<evidence type="ECO:0000313" key="4">
    <source>
        <dbReference type="Proteomes" id="UP000236291"/>
    </source>
</evidence>
<protein>
    <submittedName>
        <fullName evidence="3">Plant synaptotagmin</fullName>
    </submittedName>
</protein>
<evidence type="ECO:0000259" key="2">
    <source>
        <dbReference type="PROSITE" id="PS50004"/>
    </source>
</evidence>
<dbReference type="CDD" id="cd00030">
    <property type="entry name" value="C2"/>
    <property type="match status" value="2"/>
</dbReference>
<dbReference type="SUPFAM" id="SSF49562">
    <property type="entry name" value="C2 domain (Calcium/lipid-binding domain, CaLB)"/>
    <property type="match status" value="2"/>
</dbReference>
<feature type="domain" description="C2" evidence="2">
    <location>
        <begin position="59"/>
        <end position="174"/>
    </location>
</feature>
<dbReference type="EMBL" id="ASHM01027579">
    <property type="protein sequence ID" value="PNX74478.1"/>
    <property type="molecule type" value="Genomic_DNA"/>
</dbReference>
<name>A0A2K3L7G1_TRIPR</name>
<dbReference type="Gene3D" id="2.60.40.150">
    <property type="entry name" value="C2 domain"/>
    <property type="match status" value="2"/>
</dbReference>
<feature type="region of interest" description="Disordered" evidence="1">
    <location>
        <begin position="339"/>
        <end position="360"/>
    </location>
</feature>
<evidence type="ECO:0000256" key="1">
    <source>
        <dbReference type="SAM" id="MobiDB-lite"/>
    </source>
</evidence>
<dbReference type="ExpressionAtlas" id="A0A2K3L7G1">
    <property type="expression patterns" value="baseline"/>
</dbReference>
<feature type="non-terminal residue" evidence="3">
    <location>
        <position position="360"/>
    </location>
</feature>
<dbReference type="SMART" id="SM00239">
    <property type="entry name" value="C2"/>
    <property type="match status" value="2"/>
</dbReference>
<dbReference type="Proteomes" id="UP000236291">
    <property type="component" value="Unassembled WGS sequence"/>
</dbReference>
<dbReference type="STRING" id="57577.A0A2K3L7G1"/>
<accession>A0A2K3L7G1</accession>
<dbReference type="InterPro" id="IPR035892">
    <property type="entry name" value="C2_domain_sf"/>
</dbReference>
<dbReference type="InterPro" id="IPR000008">
    <property type="entry name" value="C2_dom"/>
</dbReference>
<dbReference type="PANTHER" id="PTHR47264">
    <property type="entry name" value="OS01G0128800 PROTEIN"/>
    <property type="match status" value="1"/>
</dbReference>
<reference evidence="3 4" key="2">
    <citation type="journal article" date="2017" name="Front. Plant Sci.">
        <title>Gene Classification and Mining of Molecular Markers Useful in Red Clover (Trifolium pratense) Breeding.</title>
        <authorList>
            <person name="Istvanek J."/>
            <person name="Dluhosova J."/>
            <person name="Dluhos P."/>
            <person name="Patkova L."/>
            <person name="Nedelnik J."/>
            <person name="Repkova J."/>
        </authorList>
    </citation>
    <scope>NUCLEOTIDE SEQUENCE [LARGE SCALE GENOMIC DNA]</scope>
    <source>
        <strain evidence="4">cv. Tatra</strain>
        <tissue evidence="3">Young leaves</tissue>
    </source>
</reference>
<comment type="caution">
    <text evidence="3">The sequence shown here is derived from an EMBL/GenBank/DDBJ whole genome shotgun (WGS) entry which is preliminary data.</text>
</comment>
<reference evidence="3 4" key="1">
    <citation type="journal article" date="2014" name="Am. J. Bot.">
        <title>Genome assembly and annotation for red clover (Trifolium pratense; Fabaceae).</title>
        <authorList>
            <person name="Istvanek J."/>
            <person name="Jaros M."/>
            <person name="Krenek A."/>
            <person name="Repkova J."/>
        </authorList>
    </citation>
    <scope>NUCLEOTIDE SEQUENCE [LARGE SCALE GENOMIC DNA]</scope>
    <source>
        <strain evidence="4">cv. Tatra</strain>
        <tissue evidence="3">Young leaves</tissue>
    </source>
</reference>
<evidence type="ECO:0000313" key="3">
    <source>
        <dbReference type="EMBL" id="PNX74478.1"/>
    </source>
</evidence>
<sequence length="360" mass="40154">MWAVGPDSGVIAKQAQFCGDEIEMVVPFEGANTGELKVSIVVKEWQFSDGTHSLKNLRNNSQPSLNGSSNIQLRTGKKLNITVVEGKDLATAKEKSGKFDPYIKLQYGKVIQKTKTSHTPNPVWNQAIEFDEVGGGEYLKLKVFTEELFGDENIGSAQVNLEGLVDGSVRDVWIPLERVRSGEIRLQIEAVKADDQEGSMGSGSGNGWIELVLIEGRDLVAADLRGTSDPYVRVHYGNFKKRTKIEDVSDVRYMPVSCLVIYKTLNPQWNQTLEFPDDGSPLILYVKDHNALLPTSSIGECVVEYQRLPPNQMADKWIPLQGVKRGEIHIQITRKVPEMQKRHSIDSEPSLTKLHQIPSQ</sequence>
<dbReference type="Pfam" id="PF00168">
    <property type="entry name" value="C2"/>
    <property type="match status" value="2"/>
</dbReference>
<organism evidence="3 4">
    <name type="scientific">Trifolium pratense</name>
    <name type="common">Red clover</name>
    <dbReference type="NCBI Taxonomy" id="57577"/>
    <lineage>
        <taxon>Eukaryota</taxon>
        <taxon>Viridiplantae</taxon>
        <taxon>Streptophyta</taxon>
        <taxon>Embryophyta</taxon>
        <taxon>Tracheophyta</taxon>
        <taxon>Spermatophyta</taxon>
        <taxon>Magnoliopsida</taxon>
        <taxon>eudicotyledons</taxon>
        <taxon>Gunneridae</taxon>
        <taxon>Pentapetalae</taxon>
        <taxon>rosids</taxon>
        <taxon>fabids</taxon>
        <taxon>Fabales</taxon>
        <taxon>Fabaceae</taxon>
        <taxon>Papilionoideae</taxon>
        <taxon>50 kb inversion clade</taxon>
        <taxon>NPAAA clade</taxon>
        <taxon>Hologalegina</taxon>
        <taxon>IRL clade</taxon>
        <taxon>Trifolieae</taxon>
        <taxon>Trifolium</taxon>
    </lineage>
</organism>
<dbReference type="PANTHER" id="PTHR47264:SF3">
    <property type="entry name" value="SYNAPTOTAGMIN-5 ISOFORM X1"/>
    <property type="match status" value="1"/>
</dbReference>
<feature type="domain" description="C2" evidence="2">
    <location>
        <begin position="180"/>
        <end position="318"/>
    </location>
</feature>
<dbReference type="PROSITE" id="PS50004">
    <property type="entry name" value="C2"/>
    <property type="match status" value="2"/>
</dbReference>
<proteinExistence type="predicted"/>
<gene>
    <name evidence="3" type="ORF">L195_g030398</name>
</gene>